<dbReference type="PROSITE" id="PS51125">
    <property type="entry name" value="NHL"/>
    <property type="match status" value="1"/>
</dbReference>
<keyword evidence="6" id="KW-0503">Monooxygenase</keyword>
<keyword evidence="3" id="KW-0325">Glycoprotein</keyword>
<dbReference type="Pfam" id="PF01436">
    <property type="entry name" value="NHL"/>
    <property type="match status" value="1"/>
</dbReference>
<dbReference type="Gene3D" id="2.120.10.30">
    <property type="entry name" value="TolB, C-terminal domain"/>
    <property type="match status" value="2"/>
</dbReference>
<evidence type="ECO:0000256" key="3">
    <source>
        <dbReference type="ARBA" id="ARBA00023180"/>
    </source>
</evidence>
<dbReference type="Proteomes" id="UP000694888">
    <property type="component" value="Unplaced"/>
</dbReference>
<evidence type="ECO:0000256" key="1">
    <source>
        <dbReference type="ARBA" id="ARBA00022729"/>
    </source>
</evidence>
<keyword evidence="6" id="KW-0560">Oxidoreductase</keyword>
<dbReference type="PANTHER" id="PTHR10680:SF14">
    <property type="entry name" value="PEPTIDYL-GLYCINE ALPHA-AMIDATING MONOOXYGENASE"/>
    <property type="match status" value="1"/>
</dbReference>
<organism evidence="5 6">
    <name type="scientific">Aplysia californica</name>
    <name type="common">California sea hare</name>
    <dbReference type="NCBI Taxonomy" id="6500"/>
    <lineage>
        <taxon>Eukaryota</taxon>
        <taxon>Metazoa</taxon>
        <taxon>Spiralia</taxon>
        <taxon>Lophotrochozoa</taxon>
        <taxon>Mollusca</taxon>
        <taxon>Gastropoda</taxon>
        <taxon>Heterobranchia</taxon>
        <taxon>Euthyneura</taxon>
        <taxon>Tectipleura</taxon>
        <taxon>Aplysiida</taxon>
        <taxon>Aplysioidea</taxon>
        <taxon>Aplysiidae</taxon>
        <taxon>Aplysia</taxon>
    </lineage>
</organism>
<keyword evidence="1" id="KW-0732">Signal</keyword>
<evidence type="ECO:0000256" key="4">
    <source>
        <dbReference type="PROSITE-ProRule" id="PRU00504"/>
    </source>
</evidence>
<dbReference type="InterPro" id="IPR011042">
    <property type="entry name" value="6-blade_b-propeller_TolB-like"/>
</dbReference>
<name>A0ABM1W3M2_APLCA</name>
<evidence type="ECO:0000313" key="6">
    <source>
        <dbReference type="RefSeq" id="XP_035829265.1"/>
    </source>
</evidence>
<dbReference type="GO" id="GO:0004497">
    <property type="term" value="F:monooxygenase activity"/>
    <property type="evidence" value="ECO:0007669"/>
    <property type="project" value="UniProtKB-KW"/>
</dbReference>
<dbReference type="GeneID" id="100533394"/>
<dbReference type="InterPro" id="IPR001258">
    <property type="entry name" value="NHL_repeat"/>
</dbReference>
<evidence type="ECO:0000256" key="2">
    <source>
        <dbReference type="ARBA" id="ARBA00022737"/>
    </source>
</evidence>
<gene>
    <name evidence="6" type="primary">LOC100533394</name>
</gene>
<dbReference type="RefSeq" id="XP_035829265.1">
    <property type="nucleotide sequence ID" value="XM_035973372.1"/>
</dbReference>
<sequence length="332" mass="35937">MYVCMYVYVPEIHFDHPLQLNTSWPGVELTVGQVGGVSVDQRGNLYVFHRGSRVWNAACVICRVSVPSVVSVCHLLCQCVICCVFKIPAGSDTPTLTIGHRFQHGEELTFFCKPTDVAVLSSGEFFVSDGVSAVCLSLLTCVSAEVSVSVDLCVCRCVCAGVSPPPGTFDVPHSVTVSEGTGQLCVADRENGRVQCFDLEGNFDHLIRHKEFGPRLFAVEVCPLRGVLYAVNGPAYDGPSDLTVQGFTVDMSSGQLLESWNIPQGLRNPHDLAVDPTTCGSVYVGELNPRVVWKLTRADRSTTPTPHLHMDTQIGRSCLCVVSVCLVSLCLV</sequence>
<proteinExistence type="predicted"/>
<protein>
    <submittedName>
        <fullName evidence="6">Peptidyl-glycine alpha-amidating monooxygenase A</fullName>
    </submittedName>
</protein>
<reference evidence="6" key="1">
    <citation type="submission" date="2025-08" db="UniProtKB">
        <authorList>
            <consortium name="RefSeq"/>
        </authorList>
    </citation>
    <scope>IDENTIFICATION</scope>
</reference>
<dbReference type="SUPFAM" id="SSF63829">
    <property type="entry name" value="Calcium-dependent phosphotriesterase"/>
    <property type="match status" value="1"/>
</dbReference>
<keyword evidence="5" id="KW-1185">Reference proteome</keyword>
<dbReference type="PANTHER" id="PTHR10680">
    <property type="entry name" value="PEPTIDYL-GLYCINE ALPHA-AMIDATING MONOOXYGENASE"/>
    <property type="match status" value="1"/>
</dbReference>
<keyword evidence="2" id="KW-0677">Repeat</keyword>
<feature type="repeat" description="NHL" evidence="4">
    <location>
        <begin position="166"/>
        <end position="200"/>
    </location>
</feature>
<evidence type="ECO:0000313" key="5">
    <source>
        <dbReference type="Proteomes" id="UP000694888"/>
    </source>
</evidence>
<accession>A0ABM1W3M2</accession>